<evidence type="ECO:0000256" key="2">
    <source>
        <dbReference type="ARBA" id="ARBA00005307"/>
    </source>
</evidence>
<comment type="cofactor">
    <cofactor evidence="1 12">
        <name>Mg(2+)</name>
        <dbReference type="ChEBI" id="CHEBI:18420"/>
    </cofactor>
</comment>
<keyword evidence="8" id="KW-0067">ATP-binding</keyword>
<keyword evidence="9 12" id="KW-0460">Magnesium</keyword>
<dbReference type="EMBL" id="MU253933">
    <property type="protein sequence ID" value="KAG9244038.1"/>
    <property type="molecule type" value="Genomic_DNA"/>
</dbReference>
<evidence type="ECO:0000313" key="14">
    <source>
        <dbReference type="Proteomes" id="UP000887226"/>
    </source>
</evidence>
<evidence type="ECO:0000256" key="5">
    <source>
        <dbReference type="ARBA" id="ARBA00022723"/>
    </source>
</evidence>
<evidence type="ECO:0000256" key="6">
    <source>
        <dbReference type="ARBA" id="ARBA00022741"/>
    </source>
</evidence>
<dbReference type="GO" id="GO:0008253">
    <property type="term" value="F:5'-nucleotidase activity"/>
    <property type="evidence" value="ECO:0007669"/>
    <property type="project" value="InterPro"/>
</dbReference>
<comment type="caution">
    <text evidence="13">The sequence shown here is derived from an EMBL/GenBank/DDBJ whole genome shotgun (WGS) entry which is preliminary data.</text>
</comment>
<dbReference type="GO" id="GO:0005524">
    <property type="term" value="F:ATP binding"/>
    <property type="evidence" value="ECO:0007669"/>
    <property type="project" value="UniProtKB-KW"/>
</dbReference>
<accession>A0A9P7Z370</accession>
<evidence type="ECO:0000256" key="11">
    <source>
        <dbReference type="ARBA" id="ARBA00047413"/>
    </source>
</evidence>
<reference evidence="13" key="1">
    <citation type="journal article" date="2021" name="IMA Fungus">
        <title>Genomic characterization of three marine fungi, including Emericellopsis atlantica sp. nov. with signatures of a generalist lifestyle and marine biomass degradation.</title>
        <authorList>
            <person name="Hagestad O.C."/>
            <person name="Hou L."/>
            <person name="Andersen J.H."/>
            <person name="Hansen E.H."/>
            <person name="Altermark B."/>
            <person name="Li C."/>
            <person name="Kuhnert E."/>
            <person name="Cox R.J."/>
            <person name="Crous P.W."/>
            <person name="Spatafora J.W."/>
            <person name="Lail K."/>
            <person name="Amirebrahimi M."/>
            <person name="Lipzen A."/>
            <person name="Pangilinan J."/>
            <person name="Andreopoulos W."/>
            <person name="Hayes R.D."/>
            <person name="Ng V."/>
            <person name="Grigoriev I.V."/>
            <person name="Jackson S.A."/>
            <person name="Sutton T.D.S."/>
            <person name="Dobson A.D.W."/>
            <person name="Rama T."/>
        </authorList>
    </citation>
    <scope>NUCLEOTIDE SEQUENCE</scope>
    <source>
        <strain evidence="13">TRa3180A</strain>
    </source>
</reference>
<comment type="catalytic activity">
    <reaction evidence="11">
        <text>IMP + H2O = inosine + phosphate</text>
        <dbReference type="Rhea" id="RHEA:27718"/>
        <dbReference type="ChEBI" id="CHEBI:15377"/>
        <dbReference type="ChEBI" id="CHEBI:17596"/>
        <dbReference type="ChEBI" id="CHEBI:43474"/>
        <dbReference type="ChEBI" id="CHEBI:58053"/>
        <dbReference type="EC" id="3.1.3.99"/>
    </reaction>
</comment>
<protein>
    <recommendedName>
        <fullName evidence="4 12">IMP-specific 5'-nucleotidase 1</fullName>
        <ecNumber evidence="12">3.1.3.-</ecNumber>
    </recommendedName>
</protein>
<dbReference type="GO" id="GO:0009117">
    <property type="term" value="P:nucleotide metabolic process"/>
    <property type="evidence" value="ECO:0007669"/>
    <property type="project" value="UniProtKB-KW"/>
</dbReference>
<comment type="subunit">
    <text evidence="3 12">Homotetramer.</text>
</comment>
<dbReference type="GO" id="GO:0071590">
    <property type="term" value="P:nicotinamide riboside biosynthetic process"/>
    <property type="evidence" value="ECO:0007669"/>
    <property type="project" value="TreeGrafter"/>
</dbReference>
<keyword evidence="14" id="KW-1185">Reference proteome</keyword>
<evidence type="ECO:0000256" key="10">
    <source>
        <dbReference type="ARBA" id="ARBA00023080"/>
    </source>
</evidence>
<evidence type="ECO:0000256" key="8">
    <source>
        <dbReference type="ARBA" id="ARBA00022840"/>
    </source>
</evidence>
<dbReference type="InterPro" id="IPR036412">
    <property type="entry name" value="HAD-like_sf"/>
</dbReference>
<dbReference type="Proteomes" id="UP000887226">
    <property type="component" value="Unassembled WGS sequence"/>
</dbReference>
<dbReference type="InterPro" id="IPR009453">
    <property type="entry name" value="ISN1"/>
</dbReference>
<dbReference type="SUPFAM" id="SSF56784">
    <property type="entry name" value="HAD-like"/>
    <property type="match status" value="1"/>
</dbReference>
<keyword evidence="10 12" id="KW-0546">Nucleotide metabolism</keyword>
<organism evidence="13 14">
    <name type="scientific">Calycina marina</name>
    <dbReference type="NCBI Taxonomy" id="1763456"/>
    <lineage>
        <taxon>Eukaryota</taxon>
        <taxon>Fungi</taxon>
        <taxon>Dikarya</taxon>
        <taxon>Ascomycota</taxon>
        <taxon>Pezizomycotina</taxon>
        <taxon>Leotiomycetes</taxon>
        <taxon>Helotiales</taxon>
        <taxon>Pezizellaceae</taxon>
        <taxon>Calycina</taxon>
    </lineage>
</organism>
<gene>
    <name evidence="13" type="ORF">BJ878DRAFT_507996</name>
</gene>
<sequence>MTTRYRVEYALKTHRRDQLIEWIKGLLAVPFVLHSQPTGVFETRTSTVAQQAEEAHRRYAEILKDVEIMIDDHIEHQKSKQEAQSKLKLLVPSVGTFFTKLPLEQAFKEQDMRRFISSRRFVPPSFNDIRLILNTAQIMGLLASGPLDLATFDGDVTLYDDGQSLEPTNPVVSKIIYLMSKNTKIGIVTAAGYDEAERYYGRLHGLLEAVKNSDVLSEGQRKNLVVMGGESNFLFEYDPSSPWLLRYLSRRTWILPEMLRWTEQAIKELLDSAEWALEECKTNLKLPGKIIRKTRAVGIVPEVAGYRFPRESLEETVLVVQKKLEMSAAGKSIPFCAFNGGNDVFVDIGDKSWGVLVCQRYFGANEEGGSIRGDRTLHVGDQFLSTGSNDFKARVVGTTAWIASPSETVELLGELSTLISSK</sequence>
<dbReference type="Pfam" id="PF06437">
    <property type="entry name" value="ISN1"/>
    <property type="match status" value="1"/>
</dbReference>
<keyword evidence="7 12" id="KW-0378">Hydrolase</keyword>
<dbReference type="PANTHER" id="PTHR28213:SF1">
    <property type="entry name" value="IMP-SPECIFIC 5'-NUCLEOTIDASE 1"/>
    <property type="match status" value="1"/>
</dbReference>
<name>A0A9P7Z370_9HELO</name>
<evidence type="ECO:0000256" key="7">
    <source>
        <dbReference type="ARBA" id="ARBA00022801"/>
    </source>
</evidence>
<dbReference type="OrthoDB" id="185373at2759"/>
<dbReference type="GO" id="GO:0071592">
    <property type="term" value="P:nicotinic acid riboside biosynthetic process"/>
    <property type="evidence" value="ECO:0007669"/>
    <property type="project" value="TreeGrafter"/>
</dbReference>
<evidence type="ECO:0000256" key="9">
    <source>
        <dbReference type="ARBA" id="ARBA00022842"/>
    </source>
</evidence>
<dbReference type="GO" id="GO:0000287">
    <property type="term" value="F:magnesium ion binding"/>
    <property type="evidence" value="ECO:0007669"/>
    <property type="project" value="InterPro"/>
</dbReference>
<dbReference type="GO" id="GO:0006190">
    <property type="term" value="P:inosine salvage"/>
    <property type="evidence" value="ECO:0007669"/>
    <property type="project" value="InterPro"/>
</dbReference>
<evidence type="ECO:0000256" key="12">
    <source>
        <dbReference type="PIRNR" id="PIRNR028836"/>
    </source>
</evidence>
<keyword evidence="5" id="KW-0479">Metal-binding</keyword>
<proteinExistence type="inferred from homology"/>
<evidence type="ECO:0000313" key="13">
    <source>
        <dbReference type="EMBL" id="KAG9244038.1"/>
    </source>
</evidence>
<dbReference type="EC" id="3.1.3.-" evidence="12"/>
<comment type="similarity">
    <text evidence="2 12">Belongs to the ISN1 family.</text>
</comment>
<keyword evidence="6" id="KW-0547">Nucleotide-binding</keyword>
<evidence type="ECO:0000256" key="1">
    <source>
        <dbReference type="ARBA" id="ARBA00001946"/>
    </source>
</evidence>
<dbReference type="PIRSF" id="PIRSF028836">
    <property type="entry name" value="ISN1"/>
    <property type="match status" value="1"/>
</dbReference>
<dbReference type="PANTHER" id="PTHR28213">
    <property type="entry name" value="IMP-SPECIFIC 5'-NUCLEOTIDASE 1"/>
    <property type="match status" value="1"/>
</dbReference>
<dbReference type="AlphaFoldDB" id="A0A9P7Z370"/>
<evidence type="ECO:0000256" key="3">
    <source>
        <dbReference type="ARBA" id="ARBA00011881"/>
    </source>
</evidence>
<comment type="function">
    <text evidence="12">IMP-specific 5'-nucleotidase involved in IMP (inositol monophosphate) degradation.</text>
</comment>
<evidence type="ECO:0000256" key="4">
    <source>
        <dbReference type="ARBA" id="ARBA00015544"/>
    </source>
</evidence>